<dbReference type="InterPro" id="IPR015068">
    <property type="entry name" value="DUF1877"/>
</dbReference>
<dbReference type="EMBL" id="CP022022">
    <property type="protein sequence ID" value="ASF42082.1"/>
    <property type="molecule type" value="Genomic_DNA"/>
</dbReference>
<accession>A0A1Z4BLF3</accession>
<proteinExistence type="predicted"/>
<dbReference type="Gene3D" id="3.40.1760.10">
    <property type="entry name" value="YfbM-like super family"/>
    <property type="match status" value="1"/>
</dbReference>
<dbReference type="InterPro" id="IPR035944">
    <property type="entry name" value="YfbM-like_sf"/>
</dbReference>
<organism evidence="1 2">
    <name type="scientific">Capnocytophaga endodontalis</name>
    <dbReference type="NCBI Taxonomy" id="2708117"/>
    <lineage>
        <taxon>Bacteria</taxon>
        <taxon>Pseudomonadati</taxon>
        <taxon>Bacteroidota</taxon>
        <taxon>Flavobacteriia</taxon>
        <taxon>Flavobacteriales</taxon>
        <taxon>Flavobacteriaceae</taxon>
        <taxon>Capnocytophaga</taxon>
    </lineage>
</organism>
<dbReference type="AlphaFoldDB" id="A0A1Z4BLF3"/>
<dbReference type="Proteomes" id="UP000197007">
    <property type="component" value="Chromosome"/>
</dbReference>
<sequence>MSMIMNLLRISKQELENYIQTPSLFEEKLDVLYESEDNDDAFLDIDKAWGGILYLLTGKAFASGSPEDEVDSLNRIFFSAQFFDEDMDVGYGPAHYLTPEQVAGIHRKIASLTEADLKAHYDPEAMSEEEELYPSLDWNEEDFEYLYSHFQALQSFFATAASRGEAMITFLS</sequence>
<dbReference type="Pfam" id="PF08974">
    <property type="entry name" value="DUF1877"/>
    <property type="match status" value="1"/>
</dbReference>
<name>A0A1Z4BLF3_9FLAO</name>
<evidence type="ECO:0008006" key="3">
    <source>
        <dbReference type="Google" id="ProtNLM"/>
    </source>
</evidence>
<dbReference type="KEGG" id="capn:CBG49_02690"/>
<reference evidence="2" key="1">
    <citation type="submission" date="2017-06" db="EMBL/GenBank/DDBJ databases">
        <title>Complete genome sequence of Capnocytophaga sp. KCOM 1579 (=ChDC OS43) isolated from a human refractory periapical abscess lesion.</title>
        <authorList>
            <person name="Kook J.-K."/>
            <person name="Park S.-N."/>
            <person name="Lim Y.K."/>
            <person name="Roh H."/>
        </authorList>
    </citation>
    <scope>NUCLEOTIDE SEQUENCE [LARGE SCALE GENOMIC DNA]</scope>
    <source>
        <strain evidence="2">ChDC OS43</strain>
    </source>
</reference>
<evidence type="ECO:0000313" key="1">
    <source>
        <dbReference type="EMBL" id="ASF42082.1"/>
    </source>
</evidence>
<dbReference type="SUPFAM" id="SSF111069">
    <property type="entry name" value="Hypothetical protein yfbM"/>
    <property type="match status" value="1"/>
</dbReference>
<protein>
    <recommendedName>
        <fullName evidence="3">DUF1877 domain-containing protein</fullName>
    </recommendedName>
</protein>
<keyword evidence="2" id="KW-1185">Reference proteome</keyword>
<gene>
    <name evidence="1" type="ORF">CBG49_02690</name>
</gene>
<evidence type="ECO:0000313" key="2">
    <source>
        <dbReference type="Proteomes" id="UP000197007"/>
    </source>
</evidence>